<keyword evidence="3" id="KW-1185">Reference proteome</keyword>
<gene>
    <name evidence="2" type="ORF">F4695_000471</name>
</gene>
<feature type="transmembrane region" description="Helical" evidence="1">
    <location>
        <begin position="43"/>
        <end position="65"/>
    </location>
</feature>
<keyword evidence="1" id="KW-0812">Transmembrane</keyword>
<evidence type="ECO:0008006" key="4">
    <source>
        <dbReference type="Google" id="ProtNLM"/>
    </source>
</evidence>
<accession>A0A7X0MPV6</accession>
<dbReference type="InterPro" id="IPR016936">
    <property type="entry name" value="UCP029693"/>
</dbReference>
<name>A0A7X0MPV6_9HYPH</name>
<dbReference type="EMBL" id="JACHBU010000001">
    <property type="protein sequence ID" value="MBB6507152.1"/>
    <property type="molecule type" value="Genomic_DNA"/>
</dbReference>
<evidence type="ECO:0000256" key="1">
    <source>
        <dbReference type="SAM" id="Phobius"/>
    </source>
</evidence>
<feature type="transmembrane region" description="Helical" evidence="1">
    <location>
        <begin position="12"/>
        <end position="31"/>
    </location>
</feature>
<dbReference type="RefSeq" id="WP_184653606.1">
    <property type="nucleotide sequence ID" value="NZ_JACHBU010000001.1"/>
</dbReference>
<sequence>MLDRLKASLQTLGKAIARGIGLLVAGIVWPFRAAHGWYGERHLMVKAPIVAFLVILFGLYGYFFVQTQIWTGFNPSFVDAYRWNERTVPAGQDLPATAPVAAAAAETSNGTAASSPVPAAPVVAARQCQSSAIVDAAADLTDANVNQNAWISSMLLYRLGFFGISWDNTPFLDNKASFQRGVNQAVRRTSSELVDTLGRVRGTSGVNTNLQDARGNLQFDEYSWYFGVDPFGFKTPTPSYYRTAIEKLRAFNADLTACNATFDSRSDNLVQFVDRIANDLGATAAILRDRSENHAAGWFDTRADDRFWFAYGQLYGYYAVLSAAGADFSQVIRERNLTQLWNETLSRFRAALRIQPSIVSNGAEDGMIMPSHLSVMGFHTLMVRSNLVEVRGVLDR</sequence>
<protein>
    <recommendedName>
        <fullName evidence="4">DUF2333 family protein</fullName>
    </recommendedName>
</protein>
<keyword evidence="1" id="KW-1133">Transmembrane helix</keyword>
<proteinExistence type="predicted"/>
<organism evidence="2 3">
    <name type="scientific">Rhizobium soli</name>
    <dbReference type="NCBI Taxonomy" id="424798"/>
    <lineage>
        <taxon>Bacteria</taxon>
        <taxon>Pseudomonadati</taxon>
        <taxon>Pseudomonadota</taxon>
        <taxon>Alphaproteobacteria</taxon>
        <taxon>Hyphomicrobiales</taxon>
        <taxon>Rhizobiaceae</taxon>
        <taxon>Rhizobium/Agrobacterium group</taxon>
        <taxon>Rhizobium</taxon>
    </lineage>
</organism>
<evidence type="ECO:0000313" key="2">
    <source>
        <dbReference type="EMBL" id="MBB6507152.1"/>
    </source>
</evidence>
<comment type="caution">
    <text evidence="2">The sequence shown here is derived from an EMBL/GenBank/DDBJ whole genome shotgun (WGS) entry which is preliminary data.</text>
</comment>
<dbReference type="AlphaFoldDB" id="A0A7X0MPV6"/>
<keyword evidence="1" id="KW-0472">Membrane</keyword>
<dbReference type="Proteomes" id="UP000585437">
    <property type="component" value="Unassembled WGS sequence"/>
</dbReference>
<evidence type="ECO:0000313" key="3">
    <source>
        <dbReference type="Proteomes" id="UP000585437"/>
    </source>
</evidence>
<reference evidence="2 3" key="1">
    <citation type="submission" date="2020-08" db="EMBL/GenBank/DDBJ databases">
        <title>The Agave Microbiome: Exploring the role of microbial communities in plant adaptations to desert environments.</title>
        <authorList>
            <person name="Partida-Martinez L.P."/>
        </authorList>
    </citation>
    <scope>NUCLEOTIDE SEQUENCE [LARGE SCALE GENOMIC DNA]</scope>
    <source>
        <strain evidence="2 3">AS3.12</strain>
    </source>
</reference>
<dbReference type="Pfam" id="PF10095">
    <property type="entry name" value="DUF2333"/>
    <property type="match status" value="1"/>
</dbReference>